<dbReference type="Gene3D" id="3.90.1640.10">
    <property type="entry name" value="inorganic pyrophosphatase (n-terminal core)"/>
    <property type="match status" value="1"/>
</dbReference>
<dbReference type="AlphaFoldDB" id="A0A8J6AF03"/>
<dbReference type="PANTHER" id="PTHR12112:SF49">
    <property type="entry name" value="DHHA2 DOMAIN-CONTAINING PROTEIN"/>
    <property type="match status" value="1"/>
</dbReference>
<dbReference type="InterPro" id="IPR038763">
    <property type="entry name" value="DHH_sf"/>
</dbReference>
<dbReference type="EMBL" id="JAGFMF010011592">
    <property type="protein sequence ID" value="KAG8519828.1"/>
    <property type="molecule type" value="Genomic_DNA"/>
</dbReference>
<name>A0A8J6AF03_GALPY</name>
<organism evidence="1 2">
    <name type="scientific">Galemys pyrenaicus</name>
    <name type="common">Iberian desman</name>
    <name type="synonym">Pyrenean desman</name>
    <dbReference type="NCBI Taxonomy" id="202257"/>
    <lineage>
        <taxon>Eukaryota</taxon>
        <taxon>Metazoa</taxon>
        <taxon>Chordata</taxon>
        <taxon>Craniata</taxon>
        <taxon>Vertebrata</taxon>
        <taxon>Euteleostomi</taxon>
        <taxon>Mammalia</taxon>
        <taxon>Eutheria</taxon>
        <taxon>Laurasiatheria</taxon>
        <taxon>Eulipotyphla</taxon>
        <taxon>Talpidae</taxon>
        <taxon>Galemys</taxon>
    </lineage>
</organism>
<proteinExistence type="predicted"/>
<reference evidence="1" key="1">
    <citation type="journal article" date="2021" name="Evol. Appl.">
        <title>The genome of the Pyrenean desman and the effects of bottlenecks and inbreeding on the genomic landscape of an endangered species.</title>
        <authorList>
            <person name="Escoda L."/>
            <person name="Castresana J."/>
        </authorList>
    </citation>
    <scope>NUCLEOTIDE SEQUENCE</scope>
    <source>
        <strain evidence="1">IBE-C5619</strain>
    </source>
</reference>
<accession>A0A8J6AF03</accession>
<dbReference type="Proteomes" id="UP000700334">
    <property type="component" value="Unassembled WGS sequence"/>
</dbReference>
<dbReference type="GO" id="GO:0005737">
    <property type="term" value="C:cytoplasm"/>
    <property type="evidence" value="ECO:0007669"/>
    <property type="project" value="TreeGrafter"/>
</dbReference>
<gene>
    <name evidence="1" type="ORF">J0S82_000839</name>
</gene>
<sequence>MRCLRQSIVLQQPLALGSHFWALSMVAASFGAPRQEAAIFICALLGTSGPNLSKDMEEFLQRAKSKLPIELLRGSVIICGGTGFSGHRYTPFVFAVHLVVFPGTSFPEWLSWWLNRSKRLEKVHVVIGHKSCDLDSLISAFTYAYFLDKVSPPGVLCLPVLNIPRTEFNYFAETRFILEELSISDSFHIFRDEINLHQLNDEGKLSITLVGSNVLASEDKTLESAVVKVINPVEQSDVALEFRESSSSLVVKEILQEAPELITEQLAHLLRGSILFNWMTMDSDKVSEKQEEILSILEEKYPNLPPREDIISILQETQYSAQGLSIEQTMLKDLKELSDGEIKVAISTVNMTLEVRMRIHFQQ</sequence>
<comment type="caution">
    <text evidence="1">The sequence shown here is derived from an EMBL/GenBank/DDBJ whole genome shotgun (WGS) entry which is preliminary data.</text>
</comment>
<evidence type="ECO:0000313" key="1">
    <source>
        <dbReference type="EMBL" id="KAG8519828.1"/>
    </source>
</evidence>
<evidence type="ECO:0000313" key="2">
    <source>
        <dbReference type="Proteomes" id="UP000700334"/>
    </source>
</evidence>
<keyword evidence="2" id="KW-1185">Reference proteome</keyword>
<dbReference type="SUPFAM" id="SSF64182">
    <property type="entry name" value="DHH phosphoesterases"/>
    <property type="match status" value="1"/>
</dbReference>
<protein>
    <submittedName>
        <fullName evidence="1">Protein prune-2</fullName>
    </submittedName>
</protein>
<dbReference type="FunFam" id="3.90.1640.10:FF:000003">
    <property type="entry name" value="Prune homolog 2 with BCH domain"/>
    <property type="match status" value="1"/>
</dbReference>
<dbReference type="PANTHER" id="PTHR12112">
    <property type="entry name" value="BNIP - RELATED"/>
    <property type="match status" value="1"/>
</dbReference>
<dbReference type="OrthoDB" id="374045at2759"/>